<dbReference type="PANTHER" id="PTHR38471">
    <property type="entry name" value="FOUR HELIX BUNDLE PROTEIN"/>
    <property type="match status" value="1"/>
</dbReference>
<evidence type="ECO:0008006" key="3">
    <source>
        <dbReference type="Google" id="ProtNLM"/>
    </source>
</evidence>
<dbReference type="AlphaFoldDB" id="A0A1F4VZ80"/>
<comment type="caution">
    <text evidence="1">The sequence shown here is derived from an EMBL/GenBank/DDBJ whole genome shotgun (WGS) entry which is preliminary data.</text>
</comment>
<evidence type="ECO:0000313" key="2">
    <source>
        <dbReference type="Proteomes" id="UP000176967"/>
    </source>
</evidence>
<dbReference type="Gene3D" id="1.20.1440.60">
    <property type="entry name" value="23S rRNA-intervening sequence"/>
    <property type="match status" value="1"/>
</dbReference>
<proteinExistence type="predicted"/>
<dbReference type="NCBIfam" id="TIGR02436">
    <property type="entry name" value="four helix bundle protein"/>
    <property type="match status" value="1"/>
</dbReference>
<sequence>MKFALGCNLFVKSLPKTEENKIYGRQLIRSSSSAGANYVEATAAASRKDFINDSNRARKEAKESLYWLGLLKQVNVGFTEELANLLNEGGQLLKILTATVKTAKENNSS</sequence>
<dbReference type="InterPro" id="IPR012657">
    <property type="entry name" value="23S_rRNA-intervening_sequence"/>
</dbReference>
<gene>
    <name evidence="1" type="ORF">A2890_00650</name>
</gene>
<dbReference type="Proteomes" id="UP000176967">
    <property type="component" value="Unassembled WGS sequence"/>
</dbReference>
<protein>
    <recommendedName>
        <fullName evidence="3">Four helix bundle protein</fullName>
    </recommendedName>
</protein>
<dbReference type="InterPro" id="IPR036583">
    <property type="entry name" value="23S_rRNA_IVS_sf"/>
</dbReference>
<dbReference type="EMBL" id="MEVL01000009">
    <property type="protein sequence ID" value="OGC62486.1"/>
    <property type="molecule type" value="Genomic_DNA"/>
</dbReference>
<dbReference type="PIRSF" id="PIRSF035652">
    <property type="entry name" value="CHP02436"/>
    <property type="match status" value="1"/>
</dbReference>
<organism evidence="1 2">
    <name type="scientific">candidate division WWE3 bacterium RIFCSPLOWO2_01_FULL_53_14</name>
    <dbReference type="NCBI Taxonomy" id="1802628"/>
    <lineage>
        <taxon>Bacteria</taxon>
        <taxon>Katanobacteria</taxon>
    </lineage>
</organism>
<evidence type="ECO:0000313" key="1">
    <source>
        <dbReference type="EMBL" id="OGC62486.1"/>
    </source>
</evidence>
<name>A0A1F4VZ80_UNCKA</name>
<dbReference type="PANTHER" id="PTHR38471:SF2">
    <property type="entry name" value="FOUR HELIX BUNDLE PROTEIN"/>
    <property type="match status" value="1"/>
</dbReference>
<dbReference type="Pfam" id="PF05635">
    <property type="entry name" value="23S_rRNA_IVP"/>
    <property type="match status" value="1"/>
</dbReference>
<reference evidence="1 2" key="1">
    <citation type="journal article" date="2016" name="Nat. Commun.">
        <title>Thousands of microbial genomes shed light on interconnected biogeochemical processes in an aquifer system.</title>
        <authorList>
            <person name="Anantharaman K."/>
            <person name="Brown C.T."/>
            <person name="Hug L.A."/>
            <person name="Sharon I."/>
            <person name="Castelle C.J."/>
            <person name="Probst A.J."/>
            <person name="Thomas B.C."/>
            <person name="Singh A."/>
            <person name="Wilkins M.J."/>
            <person name="Karaoz U."/>
            <person name="Brodie E.L."/>
            <person name="Williams K.H."/>
            <person name="Hubbard S.S."/>
            <person name="Banfield J.F."/>
        </authorList>
    </citation>
    <scope>NUCLEOTIDE SEQUENCE [LARGE SCALE GENOMIC DNA]</scope>
</reference>
<accession>A0A1F4VZ80</accession>
<dbReference type="SUPFAM" id="SSF158446">
    <property type="entry name" value="IVS-encoded protein-like"/>
    <property type="match status" value="1"/>
</dbReference>